<accession>A0A3M7M2F1</accession>
<dbReference type="AlphaFoldDB" id="A0A3M7M2F1"/>
<feature type="transmembrane region" description="Helical" evidence="1">
    <location>
        <begin position="28"/>
        <end position="54"/>
    </location>
</feature>
<keyword evidence="1" id="KW-0472">Membrane</keyword>
<dbReference type="Proteomes" id="UP000265663">
    <property type="component" value="Unassembled WGS sequence"/>
</dbReference>
<keyword evidence="1" id="KW-0812">Transmembrane</keyword>
<reference evidence="2 3" key="1">
    <citation type="journal article" date="2014" name="PLoS ONE">
        <title>De novo Genome Assembly of the Fungal Plant Pathogen Pyrenophora semeniperda.</title>
        <authorList>
            <person name="Soliai M.M."/>
            <person name="Meyer S.E."/>
            <person name="Udall J.A."/>
            <person name="Elzinga D.E."/>
            <person name="Hermansen R.A."/>
            <person name="Bodily P.M."/>
            <person name="Hart A.A."/>
            <person name="Coleman C.E."/>
        </authorList>
    </citation>
    <scope>NUCLEOTIDE SEQUENCE [LARGE SCALE GENOMIC DNA]</scope>
    <source>
        <strain evidence="2 3">CCB06</strain>
        <tissue evidence="2">Mycelium</tissue>
    </source>
</reference>
<organism evidence="2 3">
    <name type="scientific">Pyrenophora seminiperda CCB06</name>
    <dbReference type="NCBI Taxonomy" id="1302712"/>
    <lineage>
        <taxon>Eukaryota</taxon>
        <taxon>Fungi</taxon>
        <taxon>Dikarya</taxon>
        <taxon>Ascomycota</taxon>
        <taxon>Pezizomycotina</taxon>
        <taxon>Dothideomycetes</taxon>
        <taxon>Pleosporomycetidae</taxon>
        <taxon>Pleosporales</taxon>
        <taxon>Pleosporineae</taxon>
        <taxon>Pleosporaceae</taxon>
        <taxon>Pyrenophora</taxon>
    </lineage>
</organism>
<protein>
    <submittedName>
        <fullName evidence="2">Uncharacterized protein</fullName>
    </submittedName>
</protein>
<evidence type="ECO:0000256" key="1">
    <source>
        <dbReference type="SAM" id="Phobius"/>
    </source>
</evidence>
<gene>
    <name evidence="2" type="ORF">GMOD_00002451</name>
</gene>
<proteinExistence type="predicted"/>
<evidence type="ECO:0000313" key="2">
    <source>
        <dbReference type="EMBL" id="RMZ68666.1"/>
    </source>
</evidence>
<keyword evidence="1" id="KW-1133">Transmembrane helix</keyword>
<evidence type="ECO:0000313" key="3">
    <source>
        <dbReference type="Proteomes" id="UP000265663"/>
    </source>
</evidence>
<sequence>MLSNFILVYYFKRYTLLLRIINSTRTKLLVAIVLTTPILSILYRSLGYIAYLLITRFRVVKYLL</sequence>
<name>A0A3M7M2F1_9PLEO</name>
<dbReference type="EMBL" id="KE747817">
    <property type="protein sequence ID" value="RMZ68666.1"/>
    <property type="molecule type" value="Genomic_DNA"/>
</dbReference>
<keyword evidence="3" id="KW-1185">Reference proteome</keyword>